<keyword evidence="2" id="KW-1185">Reference proteome</keyword>
<proteinExistence type="predicted"/>
<dbReference type="Gene3D" id="3.40.50.300">
    <property type="entry name" value="P-loop containing nucleotide triphosphate hydrolases"/>
    <property type="match status" value="1"/>
</dbReference>
<accession>A0ABU6DCQ2</accession>
<evidence type="ECO:0008006" key="3">
    <source>
        <dbReference type="Google" id="ProtNLM"/>
    </source>
</evidence>
<gene>
    <name evidence="1" type="ORF">P5G65_12100</name>
</gene>
<comment type="caution">
    <text evidence="1">The sequence shown here is derived from an EMBL/GenBank/DDBJ whole genome shotgun (WGS) entry which is preliminary data.</text>
</comment>
<protein>
    <recommendedName>
        <fullName evidence="3">LuxR family transcriptional regulator</fullName>
    </recommendedName>
</protein>
<name>A0ABU6DCQ2_9BACL</name>
<organism evidence="1 2">
    <name type="scientific">Paenibacillus chondroitinus</name>
    <dbReference type="NCBI Taxonomy" id="59842"/>
    <lineage>
        <taxon>Bacteria</taxon>
        <taxon>Bacillati</taxon>
        <taxon>Bacillota</taxon>
        <taxon>Bacilli</taxon>
        <taxon>Bacillales</taxon>
        <taxon>Paenibacillaceae</taxon>
        <taxon>Paenibacillus</taxon>
    </lineage>
</organism>
<dbReference type="InterPro" id="IPR027417">
    <property type="entry name" value="P-loop_NTPase"/>
</dbReference>
<evidence type="ECO:0000313" key="2">
    <source>
        <dbReference type="Proteomes" id="UP001355653"/>
    </source>
</evidence>
<reference evidence="1 2" key="1">
    <citation type="submission" date="2023-03" db="EMBL/GenBank/DDBJ databases">
        <title>Bacillus Genome Sequencing.</title>
        <authorList>
            <person name="Dunlap C."/>
        </authorList>
    </citation>
    <scope>NUCLEOTIDE SEQUENCE [LARGE SCALE GENOMIC DNA]</scope>
    <source>
        <strain evidence="1 2">NRS-1351</strain>
    </source>
</reference>
<sequence length="87" mass="9714">MILSTKLHIPQMRRDDLVERTAITELLNKGLQRKFTSLTAPGGYGKTTALSQWLQQSAIPTVWISLGPQDNDLIVFWSYTIAAINLG</sequence>
<dbReference type="Proteomes" id="UP001355653">
    <property type="component" value="Unassembled WGS sequence"/>
</dbReference>
<dbReference type="RefSeq" id="WP_127458323.1">
    <property type="nucleotide sequence ID" value="NZ_JAROBY010000017.1"/>
</dbReference>
<dbReference type="EMBL" id="JAROBY010000017">
    <property type="protein sequence ID" value="MEB4794642.1"/>
    <property type="molecule type" value="Genomic_DNA"/>
</dbReference>
<evidence type="ECO:0000313" key="1">
    <source>
        <dbReference type="EMBL" id="MEB4794642.1"/>
    </source>
</evidence>